<proteinExistence type="predicted"/>
<reference evidence="1" key="1">
    <citation type="submission" date="2014-09" db="EMBL/GenBank/DDBJ databases">
        <authorList>
            <person name="Magalhaes I.L.F."/>
            <person name="Oliveira U."/>
            <person name="Santos F.R."/>
            <person name="Vidigal T.H.D.A."/>
            <person name="Brescovit A.D."/>
            <person name="Santos A.J."/>
        </authorList>
    </citation>
    <scope>NUCLEOTIDE SEQUENCE</scope>
    <source>
        <tissue evidence="1">Shoot tissue taken approximately 20 cm above the soil surface</tissue>
    </source>
</reference>
<reference evidence="1" key="2">
    <citation type="journal article" date="2015" name="Data Brief">
        <title>Shoot transcriptome of the giant reed, Arundo donax.</title>
        <authorList>
            <person name="Barrero R.A."/>
            <person name="Guerrero F.D."/>
            <person name="Moolhuijzen P."/>
            <person name="Goolsby J.A."/>
            <person name="Tidwell J."/>
            <person name="Bellgard S.E."/>
            <person name="Bellgard M.I."/>
        </authorList>
    </citation>
    <scope>NUCLEOTIDE SEQUENCE</scope>
    <source>
        <tissue evidence="1">Shoot tissue taken approximately 20 cm above the soil surface</tissue>
    </source>
</reference>
<accession>A0A0A8YDH2</accession>
<name>A0A0A8YDH2_ARUDO</name>
<sequence length="30" mass="3397">MSCKSCLFTFPEWLDHTSCINILIDFGGAF</sequence>
<protein>
    <submittedName>
        <fullName evidence="1">Uncharacterized protein</fullName>
    </submittedName>
</protein>
<dbReference type="EMBL" id="GBRH01273804">
    <property type="protein sequence ID" value="JAD24091.1"/>
    <property type="molecule type" value="Transcribed_RNA"/>
</dbReference>
<dbReference type="AlphaFoldDB" id="A0A0A8YDH2"/>
<organism evidence="1">
    <name type="scientific">Arundo donax</name>
    <name type="common">Giant reed</name>
    <name type="synonym">Donax arundinaceus</name>
    <dbReference type="NCBI Taxonomy" id="35708"/>
    <lineage>
        <taxon>Eukaryota</taxon>
        <taxon>Viridiplantae</taxon>
        <taxon>Streptophyta</taxon>
        <taxon>Embryophyta</taxon>
        <taxon>Tracheophyta</taxon>
        <taxon>Spermatophyta</taxon>
        <taxon>Magnoliopsida</taxon>
        <taxon>Liliopsida</taxon>
        <taxon>Poales</taxon>
        <taxon>Poaceae</taxon>
        <taxon>PACMAD clade</taxon>
        <taxon>Arundinoideae</taxon>
        <taxon>Arundineae</taxon>
        <taxon>Arundo</taxon>
    </lineage>
</organism>
<evidence type="ECO:0000313" key="1">
    <source>
        <dbReference type="EMBL" id="JAD24091.1"/>
    </source>
</evidence>